<keyword evidence="5" id="KW-0235">DNA replication</keyword>
<name>A0A177FJQ5_9EURO</name>
<dbReference type="Pfam" id="PF24883">
    <property type="entry name" value="NPHP3_N"/>
    <property type="match status" value="1"/>
</dbReference>
<sequence>MLIILSVVFVPGLGKDHSEYWGSGLDNLDSYLPSGTFTSSVRKRVSRFNYAVANNFGGIFTRKGVRRQALRLLDALVERRSINGENCSLVFIAHDVGGTLVKEALALAGQSSGKYTSVFLHTNAIVFLGCPHRSNGPYELRKDLVKLLNLQIFGSISESDSWAVTYGMPDWIRDVNFAFAESRLSIWAGVISVFSCYGEPSLRIFDESVATMELPFEARLNLGVEMSHQNLVLACETIGFNDLLKRSLWPCGDDQGYILSLASQTPPQYSLNASSKDLRQYEWITTDKNFQAWKETDGLQLLLIRLDAVEAATETAESLFHFLDDSKASGRQGASCLYYEFIPSDIRLNSIESMLYLFLAQMLSRCHNGQGEQANIGRRLVGFLDKFAWLNREDLLVIFMESLLDLGTRDQGVVLVLGNLQDNITSCDWFLSKLNSLAEECEARIKVIITTLKVAQPEQTALWPEVGVEVEASRQPEHQDCTKVPEQTVNGTASKNLEKTEIIHRPDQRDLAGHLDIDFLRLAQTSSMTEKAHTLLSHLLQACRGDNDLRLMVINWHRTWQSDTCLNTPALRELQSSNVTPKVVFKAILFSLPLATDRFLHDILNLLLYSIRPLSVLELNDLARRNGEQAENFELLETPTLSLHPRLQSTLGGLVQANGYEVQFAHRDLRRYLLADDSPLTTPTWKAHQEIADFCLKHIISIRGGDSVTDEWPRGRAAIAVEQRHTFLHYAVRWWPRHALLSEAGRPYCTNQFLDFWNNGPLADWAKMHWELQNPFTRGSITKDNPLAVLAANGLLEALFQVNNGQLQCWSKTSDGLLYHRLIQSVEAAAGNGELETALGVIEKLGALPDSWDNVMLAAIQLGNRKAATELISLGLRNLENVQDPTLLLCRASSLGETTVVKEILPLTIETDQQNATVAGLTALQHACSRGNLEAAELLVNYDDIFFKTEHKETALELACKFGHTEIVDLLTKAAVFRSEVADVADVFEACAALAIKFGHHRILDQVLTALKQAEFEEEAVVDWVTAVITMKRHKCWNVLWSHIRDLVNPEENSFLNALKSAIESGFSLAYGDMLKAEGALAGGAYDQLLECGIVLDWDLQAIDAILAASREHCSPEEHAQMLEDAIHVAVAQQREETLRLLVREGAPLDKRDWNGATPLFRAVYARCSGIARILIEAGADLEVLDDDGDWRPIHAAYDDATTTRLLIQKGADINAKTKNGWTCLYYAAKWDKEEVLEALLEHRQRINPDAIQEALSAAVSKLNTRCVGRLLSAGADPRNLPSQGCEELMNAVNGGAKDIVKMLLEFNLDLEKAKDVYGYSVLNRAVLLTRREDDESIVKAFVNRGADLESASNDGYTALCSAAWQDNLEIARYLILKGARINITGGPHGGPLIRACRMASLDMVKLLCKHGADTNIVHPGVNGTPLQAALLRDPGPEKDSIIKYLLDDAEDTADANLTSNWWGGPLSVAVLSGTMEVIRLLLERGAKVNSVDRVGRQAIHYALYRSIDRVELLCRPEHGAQLFEPDKMGRGALHLAVVSGRLDLVRYVLDKARERGLDVVNSKDRDQWPPLLWAMRKCTFWDAQSDNRQEILEELLHHGADLFAEGLGLDRKWTALKLANHYNLPSSIIDFLELRAAALNRTWDSSSRHARRAKPCSENYYCDSCLIVTATTTNFTWMKLTPLSCVLGPQAIFRNSLSQFSFHLRFLSRSYPPLLLVNHEFRAVTFNSRSLDLRPKPNMTQGRQSTLGKFLGSKQNGNKSKTQSTLSFNQKSTPNGKKEDDPPKEENDVTLDPEKGQADDVENNKGESNTSPSRKHKLESTEEDEESDDEPVVKRRRRNSASKDKPKASPKTNGVSRTDSDPDTEKTSSKPVKPQQEEPEPSDRASSVSEAEDDVSASEDENPKVDKKQVAKIQATIKSTGKDPYPDWKAGEPVPYAALCTTFSLIELTTKRLQITAYCSAFLQQVLRLTPQDLLPTIQLMLNKLAADYAGIELGIGESLIMKAIGESSGRSLSVIKADHQKIGDLGLVAAKSKSKQSQMFKPKPLTVRGVHQGLLDIAKMEGQGSQDQKVRAINKLMASADVSSTSKTVDITKDKGGPSEAKFLVRFLEGKLRLGLAEKTVIIALAQAVVTHEATKEGKVPTTDQLAQGEAALKMVYSQLPSYEVIIPAMLEHGIFHLHETCKLQPGVPLKPMLAKPTKAITEVLDRFEGKTFTCEYKYDGERSQIHYIAPEAISEYPAAQNTLTKDPKAFKGLAAVFSRNSEDLSKKYPDILEKLNTWIKPTTKSFVLDCETVAWDPQNKKILPFQQLMTRKRKDVKTSEVTVKVCVFAFDMLFYNGEALVQKTFRERRDLLHDAFVPVDGEFQFAQYGDAKDVEEIQHLLDDAVKASCEGLMVKMLDTEESAYEPSKRSRNWLKVKKDYLSTTGDSLDLVVLGAYHGKGKRTSWYGAFLLAAYNPETQNFETVCNIGTGFSESLLEELAKELSEIVIERPKPFYSHSTVKNDQPDVWFEPRHVWEVKTADLTLSPRYRAAIEEMGGKNGISLRFPRFIQRRDDKKPEEATTSADVAEMYRKQEVVQKEQSGKTGVDDDFEY</sequence>
<dbReference type="GO" id="GO:0005739">
    <property type="term" value="C:mitochondrion"/>
    <property type="evidence" value="ECO:0007669"/>
    <property type="project" value="TreeGrafter"/>
</dbReference>
<dbReference type="InterPro" id="IPR012309">
    <property type="entry name" value="DNA_ligase_ATP-dep_C"/>
</dbReference>
<dbReference type="InterPro" id="IPR056884">
    <property type="entry name" value="NPHP3-like_N"/>
</dbReference>
<dbReference type="InterPro" id="IPR000977">
    <property type="entry name" value="DNA_ligase_ATP-dep"/>
</dbReference>
<evidence type="ECO:0000256" key="5">
    <source>
        <dbReference type="ARBA" id="ARBA00022705"/>
    </source>
</evidence>
<dbReference type="RefSeq" id="XP_022516505.1">
    <property type="nucleotide sequence ID" value="XM_022651027.1"/>
</dbReference>
<keyword evidence="11" id="KW-0234">DNA repair</keyword>
<evidence type="ECO:0000256" key="18">
    <source>
        <dbReference type="SAM" id="MobiDB-lite"/>
    </source>
</evidence>
<dbReference type="InterPro" id="IPR012310">
    <property type="entry name" value="DNA_ligase_ATP-dep_cent"/>
</dbReference>
<proteinExistence type="inferred from homology"/>
<comment type="similarity">
    <text evidence="1 17">Belongs to the ATP-dependent DNA ligase family.</text>
</comment>
<dbReference type="EMBL" id="LVKK01000004">
    <property type="protein sequence ID" value="OAG44553.1"/>
    <property type="molecule type" value="Genomic_DNA"/>
</dbReference>
<evidence type="ECO:0000256" key="2">
    <source>
        <dbReference type="ARBA" id="ARBA00012727"/>
    </source>
</evidence>
<keyword evidence="8" id="KW-0227">DNA damage</keyword>
<dbReference type="OrthoDB" id="341259at2759"/>
<evidence type="ECO:0000256" key="9">
    <source>
        <dbReference type="ARBA" id="ARBA00022840"/>
    </source>
</evidence>
<dbReference type="GO" id="GO:0003910">
    <property type="term" value="F:DNA ligase (ATP) activity"/>
    <property type="evidence" value="ECO:0007669"/>
    <property type="project" value="UniProtKB-EC"/>
</dbReference>
<dbReference type="PROSITE" id="PS50160">
    <property type="entry name" value="DNA_LIGASE_A3"/>
    <property type="match status" value="1"/>
</dbReference>
<comment type="catalytic activity">
    <reaction evidence="13">
        <text>ATP + (deoxyribonucleotide)n-3'-hydroxyl + 5'-phospho-(deoxyribonucleotide)m = (deoxyribonucleotide)n+m + AMP + diphosphate.</text>
        <dbReference type="EC" id="6.5.1.1"/>
    </reaction>
</comment>
<dbReference type="EC" id="6.5.1.1" evidence="2"/>
<dbReference type="Gene3D" id="1.10.3260.10">
    <property type="entry name" value="DNA ligase, ATP-dependent, N-terminal domain"/>
    <property type="match status" value="1"/>
</dbReference>
<dbReference type="InterPro" id="IPR050191">
    <property type="entry name" value="ATP-dep_DNA_ligase"/>
</dbReference>
<dbReference type="CDD" id="cd07900">
    <property type="entry name" value="Adenylation_DNA_ligase_I_Euk"/>
    <property type="match status" value="1"/>
</dbReference>
<evidence type="ECO:0000256" key="6">
    <source>
        <dbReference type="ARBA" id="ARBA00022737"/>
    </source>
</evidence>
<feature type="region of interest" description="Disordered" evidence="18">
    <location>
        <begin position="1732"/>
        <end position="1913"/>
    </location>
</feature>
<evidence type="ECO:0000256" key="15">
    <source>
        <dbReference type="ARBA" id="ARBA00041666"/>
    </source>
</evidence>
<dbReference type="GO" id="GO:0071897">
    <property type="term" value="P:DNA biosynthetic process"/>
    <property type="evidence" value="ECO:0007669"/>
    <property type="project" value="InterPro"/>
</dbReference>
<keyword evidence="20" id="KW-0804">Transcription</keyword>
<dbReference type="SMART" id="SM00248">
    <property type="entry name" value="ANK"/>
    <property type="match status" value="16"/>
</dbReference>
<evidence type="ECO:0000313" key="21">
    <source>
        <dbReference type="Proteomes" id="UP000077002"/>
    </source>
</evidence>
<feature type="region of interest" description="Disordered" evidence="18">
    <location>
        <begin position="2555"/>
        <end position="2595"/>
    </location>
</feature>
<evidence type="ECO:0000256" key="11">
    <source>
        <dbReference type="ARBA" id="ARBA00023204"/>
    </source>
</evidence>
<evidence type="ECO:0000256" key="16">
    <source>
        <dbReference type="PROSITE-ProRule" id="PRU00023"/>
    </source>
</evidence>
<organism evidence="20 21">
    <name type="scientific">Fonsecaea monophora</name>
    <dbReference type="NCBI Taxonomy" id="254056"/>
    <lineage>
        <taxon>Eukaryota</taxon>
        <taxon>Fungi</taxon>
        <taxon>Dikarya</taxon>
        <taxon>Ascomycota</taxon>
        <taxon>Pezizomycotina</taxon>
        <taxon>Eurotiomycetes</taxon>
        <taxon>Chaetothyriomycetidae</taxon>
        <taxon>Chaetothyriales</taxon>
        <taxon>Herpotrichiellaceae</taxon>
        <taxon>Fonsecaea</taxon>
    </lineage>
</organism>
<dbReference type="SUPFAM" id="SSF56091">
    <property type="entry name" value="DNA ligase/mRNA capping enzyme, catalytic domain"/>
    <property type="match status" value="1"/>
</dbReference>
<evidence type="ECO:0000256" key="8">
    <source>
        <dbReference type="ARBA" id="ARBA00022763"/>
    </source>
</evidence>
<feature type="compositionally biased region" description="Basic and acidic residues" evidence="18">
    <location>
        <begin position="2571"/>
        <end position="2584"/>
    </location>
</feature>
<dbReference type="InterPro" id="IPR016059">
    <property type="entry name" value="DNA_ligase_ATP-dep_CS"/>
</dbReference>
<dbReference type="GO" id="GO:1903461">
    <property type="term" value="P:Okazaki fragment processing involved in mitotic DNA replication"/>
    <property type="evidence" value="ECO:0007669"/>
    <property type="project" value="TreeGrafter"/>
</dbReference>
<gene>
    <name evidence="20" type="ORF">AYO21_01043</name>
</gene>
<evidence type="ECO:0000256" key="17">
    <source>
        <dbReference type="RuleBase" id="RU004196"/>
    </source>
</evidence>
<feature type="repeat" description="ANK" evidence="16">
    <location>
        <begin position="1466"/>
        <end position="1494"/>
    </location>
</feature>
<dbReference type="Gene3D" id="2.40.50.140">
    <property type="entry name" value="Nucleic acid-binding proteins"/>
    <property type="match status" value="1"/>
</dbReference>
<reference evidence="20 21" key="1">
    <citation type="submission" date="2016-03" db="EMBL/GenBank/DDBJ databases">
        <title>Draft genome sequence of the Fonsecaea monophora CBS 269.37.</title>
        <authorList>
            <person name="Bombassaro A."/>
            <person name="Vinicius W.A."/>
            <person name="De Hoog S."/>
            <person name="Sun J."/>
            <person name="Souza E.M."/>
            <person name="Raittz R.T."/>
            <person name="Costa F."/>
            <person name="Leao A.C."/>
            <person name="Tadra-Sfeir M.Z."/>
            <person name="Baura V."/>
            <person name="Balsanelli E."/>
            <person name="Pedrosa F.O."/>
            <person name="Moreno L.F."/>
            <person name="Steffens M.B."/>
            <person name="Xi L."/>
            <person name="Bocca A.L."/>
            <person name="Felipe M.S."/>
            <person name="Teixeira M."/>
            <person name="Telles Filho F.Q."/>
            <person name="Azevedo C.M."/>
            <person name="Gomes R."/>
            <person name="Vicente V.A."/>
        </authorList>
    </citation>
    <scope>NUCLEOTIDE SEQUENCE [LARGE SCALE GENOMIC DNA]</scope>
    <source>
        <strain evidence="20 21">CBS 269.37</strain>
    </source>
</reference>
<feature type="compositionally biased region" description="Acidic residues" evidence="18">
    <location>
        <begin position="1891"/>
        <end position="1901"/>
    </location>
</feature>
<dbReference type="GO" id="GO:0006310">
    <property type="term" value="P:DNA recombination"/>
    <property type="evidence" value="ECO:0007669"/>
    <property type="project" value="UniProtKB-KW"/>
</dbReference>
<dbReference type="InterPro" id="IPR002110">
    <property type="entry name" value="Ankyrin_rpt"/>
</dbReference>
<dbReference type="SUPFAM" id="SSF48403">
    <property type="entry name" value="Ankyrin repeat"/>
    <property type="match status" value="3"/>
</dbReference>
<keyword evidence="7" id="KW-0547">Nucleotide-binding</keyword>
<evidence type="ECO:0000256" key="14">
    <source>
        <dbReference type="ARBA" id="ARBA00041131"/>
    </source>
</evidence>
<dbReference type="GO" id="GO:0051301">
    <property type="term" value="P:cell division"/>
    <property type="evidence" value="ECO:0007669"/>
    <property type="project" value="UniProtKB-KW"/>
</dbReference>
<keyword evidence="10" id="KW-0233">DNA recombination</keyword>
<dbReference type="PANTHER" id="PTHR45674">
    <property type="entry name" value="DNA LIGASE 1/3 FAMILY MEMBER"/>
    <property type="match status" value="1"/>
</dbReference>
<accession>A0A177FJQ5</accession>
<protein>
    <recommendedName>
        <fullName evidence="14">DNA ligase 1</fullName>
        <ecNumber evidence="2">6.5.1.1</ecNumber>
    </recommendedName>
    <alternativeName>
        <fullName evidence="15">DNA ligase I</fullName>
    </alternativeName>
</protein>
<evidence type="ECO:0000256" key="3">
    <source>
        <dbReference type="ARBA" id="ARBA00022598"/>
    </source>
</evidence>
<feature type="domain" description="ATP-dependent DNA ligase family profile" evidence="19">
    <location>
        <begin position="2321"/>
        <end position="2458"/>
    </location>
</feature>
<keyword evidence="3" id="KW-0436">Ligase</keyword>
<dbReference type="InterPro" id="IPR036770">
    <property type="entry name" value="Ankyrin_rpt-contain_sf"/>
</dbReference>
<keyword evidence="6" id="KW-0677">Repeat</keyword>
<dbReference type="InterPro" id="IPR012340">
    <property type="entry name" value="NA-bd_OB-fold"/>
</dbReference>
<dbReference type="CDD" id="cd07969">
    <property type="entry name" value="OBF_DNA_ligase_I"/>
    <property type="match status" value="1"/>
</dbReference>
<evidence type="ECO:0000256" key="1">
    <source>
        <dbReference type="ARBA" id="ARBA00007572"/>
    </source>
</evidence>
<dbReference type="GO" id="GO:0005524">
    <property type="term" value="F:ATP binding"/>
    <property type="evidence" value="ECO:0007669"/>
    <property type="project" value="UniProtKB-KW"/>
</dbReference>
<dbReference type="PROSITE" id="PS00333">
    <property type="entry name" value="DNA_LIGASE_A2"/>
    <property type="match status" value="1"/>
</dbReference>
<dbReference type="PROSITE" id="PS50297">
    <property type="entry name" value="ANK_REP_REGION"/>
    <property type="match status" value="3"/>
</dbReference>
<dbReference type="GO" id="GO:0006281">
    <property type="term" value="P:DNA repair"/>
    <property type="evidence" value="ECO:0007669"/>
    <property type="project" value="UniProtKB-KW"/>
</dbReference>
<dbReference type="FunFam" id="3.30.470.30:FF:000016">
    <property type="entry name" value="DNA ligase"/>
    <property type="match status" value="1"/>
</dbReference>
<dbReference type="SUPFAM" id="SSF117018">
    <property type="entry name" value="ATP-dependent DNA ligase DNA-binding domain"/>
    <property type="match status" value="1"/>
</dbReference>
<dbReference type="InterPro" id="IPR036599">
    <property type="entry name" value="DNA_ligase_N_sf"/>
</dbReference>
<dbReference type="FunFam" id="2.40.50.140:FF:000062">
    <property type="entry name" value="DNA ligase"/>
    <property type="match status" value="1"/>
</dbReference>
<keyword evidence="16" id="KW-0040">ANK repeat</keyword>
<dbReference type="GeneID" id="34596223"/>
<dbReference type="SUPFAM" id="SSF50249">
    <property type="entry name" value="Nucleic acid-binding proteins"/>
    <property type="match status" value="1"/>
</dbReference>
<dbReference type="Gene3D" id="3.30.470.30">
    <property type="entry name" value="DNA ligase/mRNA capping enzyme"/>
    <property type="match status" value="1"/>
</dbReference>
<dbReference type="Pfam" id="PF12796">
    <property type="entry name" value="Ank_2"/>
    <property type="match status" value="4"/>
</dbReference>
<dbReference type="GO" id="GO:0000428">
    <property type="term" value="C:DNA-directed RNA polymerase complex"/>
    <property type="evidence" value="ECO:0007669"/>
    <property type="project" value="UniProtKB-KW"/>
</dbReference>
<evidence type="ECO:0000256" key="13">
    <source>
        <dbReference type="ARBA" id="ARBA00034003"/>
    </source>
</evidence>
<evidence type="ECO:0000256" key="7">
    <source>
        <dbReference type="ARBA" id="ARBA00022741"/>
    </source>
</evidence>
<dbReference type="Pfam" id="PF01068">
    <property type="entry name" value="DNA_ligase_A_M"/>
    <property type="match status" value="1"/>
</dbReference>
<dbReference type="GO" id="GO:0003677">
    <property type="term" value="F:DNA binding"/>
    <property type="evidence" value="ECO:0007669"/>
    <property type="project" value="InterPro"/>
</dbReference>
<feature type="compositionally biased region" description="Acidic residues" evidence="18">
    <location>
        <begin position="1822"/>
        <end position="1831"/>
    </location>
</feature>
<dbReference type="Pfam" id="PF04675">
    <property type="entry name" value="DNA_ligase_A_N"/>
    <property type="match status" value="1"/>
</dbReference>
<keyword evidence="20" id="KW-0240">DNA-directed RNA polymerase</keyword>
<dbReference type="NCBIfam" id="TIGR00574">
    <property type="entry name" value="dnl1"/>
    <property type="match status" value="1"/>
</dbReference>
<feature type="compositionally biased region" description="Basic and acidic residues" evidence="18">
    <location>
        <begin position="1777"/>
        <end position="1806"/>
    </location>
</feature>
<feature type="repeat" description="ANK" evidence="16">
    <location>
        <begin position="1355"/>
        <end position="1387"/>
    </location>
</feature>
<keyword evidence="4" id="KW-0132">Cell division</keyword>
<keyword evidence="21" id="KW-1185">Reference proteome</keyword>
<comment type="caution">
    <text evidence="20">The sequence shown here is derived from an EMBL/GenBank/DDBJ whole genome shotgun (WGS) entry which is preliminary data.</text>
</comment>
<dbReference type="GO" id="GO:0005634">
    <property type="term" value="C:nucleus"/>
    <property type="evidence" value="ECO:0007669"/>
    <property type="project" value="TreeGrafter"/>
</dbReference>
<keyword evidence="12" id="KW-0131">Cell cycle</keyword>
<feature type="repeat" description="ANK" evidence="16">
    <location>
        <begin position="1155"/>
        <end position="1187"/>
    </location>
</feature>
<dbReference type="Pfam" id="PF04679">
    <property type="entry name" value="DNA_ligase_A_C"/>
    <property type="match status" value="1"/>
</dbReference>
<feature type="compositionally biased region" description="Basic and acidic residues" evidence="18">
    <location>
        <begin position="1859"/>
        <end position="1869"/>
    </location>
</feature>
<evidence type="ECO:0000259" key="19">
    <source>
        <dbReference type="PROSITE" id="PS50160"/>
    </source>
</evidence>
<evidence type="ECO:0000313" key="20">
    <source>
        <dbReference type="EMBL" id="OAG44553.1"/>
    </source>
</evidence>
<evidence type="ECO:0000256" key="10">
    <source>
        <dbReference type="ARBA" id="ARBA00023172"/>
    </source>
</evidence>
<dbReference type="Gene3D" id="1.25.40.20">
    <property type="entry name" value="Ankyrin repeat-containing domain"/>
    <property type="match status" value="3"/>
</dbReference>
<dbReference type="PROSITE" id="PS50088">
    <property type="entry name" value="ANK_REPEAT"/>
    <property type="match status" value="3"/>
</dbReference>
<dbReference type="PANTHER" id="PTHR45674:SF4">
    <property type="entry name" value="DNA LIGASE 1"/>
    <property type="match status" value="1"/>
</dbReference>
<evidence type="ECO:0000256" key="12">
    <source>
        <dbReference type="ARBA" id="ARBA00023306"/>
    </source>
</evidence>
<feature type="compositionally biased region" description="Polar residues" evidence="18">
    <location>
        <begin position="1739"/>
        <end position="1776"/>
    </location>
</feature>
<evidence type="ECO:0000256" key="4">
    <source>
        <dbReference type="ARBA" id="ARBA00022618"/>
    </source>
</evidence>
<keyword evidence="9" id="KW-0067">ATP-binding</keyword>
<dbReference type="FunFam" id="1.10.3260.10:FF:000004">
    <property type="entry name" value="DNA ligase"/>
    <property type="match status" value="1"/>
</dbReference>
<dbReference type="InterPro" id="IPR012308">
    <property type="entry name" value="DNA_ligase_ATP-dep_N"/>
</dbReference>
<dbReference type="Proteomes" id="UP000077002">
    <property type="component" value="Unassembled WGS sequence"/>
</dbReference>